<evidence type="ECO:0000256" key="2">
    <source>
        <dbReference type="SAM" id="Phobius"/>
    </source>
</evidence>
<evidence type="ECO:0000256" key="1">
    <source>
        <dbReference type="ARBA" id="ARBA00023012"/>
    </source>
</evidence>
<feature type="transmembrane region" description="Helical" evidence="2">
    <location>
        <begin position="70"/>
        <end position="90"/>
    </location>
</feature>
<organism evidence="4 7">
    <name type="scientific">Xanthomonas sontii</name>
    <dbReference type="NCBI Taxonomy" id="2650745"/>
    <lineage>
        <taxon>Bacteria</taxon>
        <taxon>Pseudomonadati</taxon>
        <taxon>Pseudomonadota</taxon>
        <taxon>Gammaproteobacteria</taxon>
        <taxon>Lysobacterales</taxon>
        <taxon>Lysobacteraceae</taxon>
        <taxon>Xanthomonas</taxon>
    </lineage>
</organism>
<dbReference type="AlphaFoldDB" id="A0A6N7Q9Y3"/>
<proteinExistence type="predicted"/>
<evidence type="ECO:0000313" key="5">
    <source>
        <dbReference type="EMBL" id="MRH74142.1"/>
    </source>
</evidence>
<dbReference type="InterPro" id="IPR007492">
    <property type="entry name" value="LytTR_DNA-bd_dom"/>
</dbReference>
<feature type="domain" description="HTH LytTR-type" evidence="3">
    <location>
        <begin position="195"/>
        <end position="299"/>
    </location>
</feature>
<dbReference type="GO" id="GO:0003677">
    <property type="term" value="F:DNA binding"/>
    <property type="evidence" value="ECO:0007669"/>
    <property type="project" value="InterPro"/>
</dbReference>
<dbReference type="InterPro" id="IPR046947">
    <property type="entry name" value="LytR-like"/>
</dbReference>
<gene>
    <name evidence="4" type="ORF">GIY21_05845</name>
    <name evidence="5" type="ORF">GIY22_05835</name>
</gene>
<keyword evidence="2" id="KW-0812">Transmembrane</keyword>
<dbReference type="SMART" id="SM00850">
    <property type="entry name" value="LytTR"/>
    <property type="match status" value="1"/>
</dbReference>
<dbReference type="Pfam" id="PF04397">
    <property type="entry name" value="LytTR"/>
    <property type="match status" value="1"/>
</dbReference>
<accession>A0A6N7Q9Y3</accession>
<dbReference type="EMBL" id="WJPM01000003">
    <property type="protein sequence ID" value="MRH74142.1"/>
    <property type="molecule type" value="Genomic_DNA"/>
</dbReference>
<sequence length="306" mass="34533">MPARYTSTMSDPSGASAYSRFQPWRRSFEIGFWVALTLINAIANSVTVLIDIRTTGLHFAAWEPVVWEWSSQLMFLLIVPLVVVLTRRYPLHWDTWRRRLPGYLLGSVALSVLHVVGMVALRSLVYRLQGQQYDFGPWPQGLAYEYLKDVRSLASIALCVEMYRFLLRRWQGEAALLGAPDAGPPVGSLERPERFLVRKLGRDFLVTAADIEWLQAAGNYVNLRVRGHDYPLRSTMAAIEARLDPARFVRIHRSYIVNLASVVSIEPLEAGEARVHLRDGSQVPCSRRYRAALRVAAGEGEAAPVE</sequence>
<dbReference type="PIRSF" id="PIRSF031767">
    <property type="entry name" value="MHYE_LytTR"/>
    <property type="match status" value="1"/>
</dbReference>
<reference evidence="5" key="2">
    <citation type="journal article" date="2020" name="Plant Dis.">
        <title>A Grain Rot of Rice in Iran Caused by a Xanthomonas Strain Closely Related to X. sacchari.</title>
        <authorList>
            <person name="Mirghasempour S.A."/>
            <person name="Huang S."/>
            <person name="Studholme D.J."/>
            <person name="Brady C.L."/>
        </authorList>
    </citation>
    <scope>NUCLEOTIDE SEQUENCE</scope>
    <source>
        <strain evidence="5">SAM114</strain>
    </source>
</reference>
<evidence type="ECO:0000313" key="4">
    <source>
        <dbReference type="EMBL" id="MRG99810.1"/>
    </source>
</evidence>
<evidence type="ECO:0000313" key="7">
    <source>
        <dbReference type="Proteomes" id="UP000439314"/>
    </source>
</evidence>
<comment type="caution">
    <text evidence="4">The sequence shown here is derived from an EMBL/GenBank/DDBJ whole genome shotgun (WGS) entry which is preliminary data.</text>
</comment>
<keyword evidence="6" id="KW-1185">Reference proteome</keyword>
<protein>
    <submittedName>
        <fullName evidence="4">LytTR family transcriptional regulator</fullName>
    </submittedName>
</protein>
<dbReference type="GO" id="GO:0000156">
    <property type="term" value="F:phosphorelay response regulator activity"/>
    <property type="evidence" value="ECO:0007669"/>
    <property type="project" value="InterPro"/>
</dbReference>
<dbReference type="Proteomes" id="UP000439314">
    <property type="component" value="Unassembled WGS sequence"/>
</dbReference>
<keyword evidence="1" id="KW-0902">Two-component regulatory system</keyword>
<dbReference type="PROSITE" id="PS50930">
    <property type="entry name" value="HTH_LYTTR"/>
    <property type="match status" value="1"/>
</dbReference>
<dbReference type="Proteomes" id="UP000437931">
    <property type="component" value="Unassembled WGS sequence"/>
</dbReference>
<name>A0A6N7Q9Y3_9XANT</name>
<reference evidence="6 7" key="1">
    <citation type="submission" date="2019-11" db="EMBL/GenBank/DDBJ databases">
        <title>First report of rice panicle blight caused by Xanthomonas sp. in Iran.</title>
        <authorList>
            <person name="Mirghasempour S.A."/>
            <person name="Huang S."/>
            <person name="Brady C.L."/>
            <person name="Studholme D.J."/>
        </authorList>
    </citation>
    <scope>NUCLEOTIDE SEQUENCE [LARGE SCALE GENOMIC DNA]</scope>
    <source>
        <strain evidence="4 7">ASD011</strain>
        <strain evidence="6">SAM114</strain>
    </source>
</reference>
<evidence type="ECO:0000259" key="3">
    <source>
        <dbReference type="PROSITE" id="PS50930"/>
    </source>
</evidence>
<keyword evidence="2" id="KW-0472">Membrane</keyword>
<dbReference type="EMBL" id="WJPN01000003">
    <property type="protein sequence ID" value="MRG99810.1"/>
    <property type="molecule type" value="Genomic_DNA"/>
</dbReference>
<dbReference type="InterPro" id="IPR012379">
    <property type="entry name" value="LytTR_MHYE"/>
</dbReference>
<feature type="transmembrane region" description="Helical" evidence="2">
    <location>
        <begin position="30"/>
        <end position="50"/>
    </location>
</feature>
<evidence type="ECO:0000313" key="6">
    <source>
        <dbReference type="Proteomes" id="UP000437931"/>
    </source>
</evidence>
<keyword evidence="2" id="KW-1133">Transmembrane helix</keyword>
<dbReference type="Gene3D" id="2.40.50.1020">
    <property type="entry name" value="LytTr DNA-binding domain"/>
    <property type="match status" value="1"/>
</dbReference>
<dbReference type="PANTHER" id="PTHR37299:SF1">
    <property type="entry name" value="STAGE 0 SPORULATION PROTEIN A HOMOLOG"/>
    <property type="match status" value="1"/>
</dbReference>
<feature type="transmembrane region" description="Helical" evidence="2">
    <location>
        <begin position="102"/>
        <end position="121"/>
    </location>
</feature>
<dbReference type="PANTHER" id="PTHR37299">
    <property type="entry name" value="TRANSCRIPTIONAL REGULATOR-RELATED"/>
    <property type="match status" value="1"/>
</dbReference>